<evidence type="ECO:0000259" key="9">
    <source>
        <dbReference type="PROSITE" id="PS51762"/>
    </source>
</evidence>
<proteinExistence type="inferred from homology"/>
<keyword evidence="11" id="KW-1185">Reference proteome</keyword>
<comment type="similarity">
    <text evidence="1">Belongs to the glycosyl hydrolase 16 family.</text>
</comment>
<evidence type="ECO:0000313" key="11">
    <source>
        <dbReference type="Proteomes" id="UP000535589"/>
    </source>
</evidence>
<dbReference type="GO" id="GO:0004553">
    <property type="term" value="F:hydrolase activity, hydrolyzing O-glycosyl compounds"/>
    <property type="evidence" value="ECO:0007669"/>
    <property type="project" value="InterPro"/>
</dbReference>
<keyword evidence="4" id="KW-0326">Glycosidase</keyword>
<evidence type="ECO:0000256" key="7">
    <source>
        <dbReference type="ARBA" id="ARBA00031665"/>
    </source>
</evidence>
<dbReference type="EMBL" id="JABAIK010000003">
    <property type="protein sequence ID" value="NLS12042.1"/>
    <property type="molecule type" value="Genomic_DNA"/>
</dbReference>
<evidence type="ECO:0000256" key="2">
    <source>
        <dbReference type="ARBA" id="ARBA00014569"/>
    </source>
</evidence>
<evidence type="ECO:0000256" key="4">
    <source>
        <dbReference type="ARBA" id="ARBA00023295"/>
    </source>
</evidence>
<dbReference type="Pfam" id="PF00722">
    <property type="entry name" value="Glyco_hydro_16"/>
    <property type="match status" value="1"/>
</dbReference>
<reference evidence="10 11" key="1">
    <citation type="submission" date="2020-04" db="EMBL/GenBank/DDBJ databases">
        <title>Vibrio sp. SM6, a novel species isolated from seawater.</title>
        <authorList>
            <person name="Wang X."/>
        </authorList>
    </citation>
    <scope>NUCLEOTIDE SEQUENCE [LARGE SCALE GENOMIC DNA]</scope>
    <source>
        <strain evidence="10 11">SM6</strain>
    </source>
</reference>
<accession>A0A7X8TNH9</accession>
<dbReference type="AlphaFoldDB" id="A0A7X8TNH9"/>
<keyword evidence="3 10" id="KW-0378">Hydrolase</keyword>
<evidence type="ECO:0000256" key="5">
    <source>
        <dbReference type="ARBA" id="ARBA00029722"/>
    </source>
</evidence>
<dbReference type="GO" id="GO:0005975">
    <property type="term" value="P:carbohydrate metabolic process"/>
    <property type="evidence" value="ECO:0007669"/>
    <property type="project" value="InterPro"/>
</dbReference>
<evidence type="ECO:0000256" key="3">
    <source>
        <dbReference type="ARBA" id="ARBA00022801"/>
    </source>
</evidence>
<feature type="active site" description="Nucleophile" evidence="8">
    <location>
        <position position="127"/>
    </location>
</feature>
<evidence type="ECO:0000313" key="10">
    <source>
        <dbReference type="EMBL" id="NLS12042.1"/>
    </source>
</evidence>
<dbReference type="InterPro" id="IPR008264">
    <property type="entry name" value="Beta_glucanase"/>
</dbReference>
<comment type="caution">
    <text evidence="10">The sequence shown here is derived from an EMBL/GenBank/DDBJ whole genome shotgun (WGS) entry which is preliminary data.</text>
</comment>
<dbReference type="InterPro" id="IPR013320">
    <property type="entry name" value="ConA-like_dom_sf"/>
</dbReference>
<name>A0A7X8TNH9_9VIBR</name>
<feature type="domain" description="GH16" evidence="9">
    <location>
        <begin position="1"/>
        <end position="246"/>
    </location>
</feature>
<dbReference type="SUPFAM" id="SSF49899">
    <property type="entry name" value="Concanavalin A-like lectins/glucanases"/>
    <property type="match status" value="1"/>
</dbReference>
<evidence type="ECO:0000256" key="1">
    <source>
        <dbReference type="ARBA" id="ARBA00006865"/>
    </source>
</evidence>
<dbReference type="InterPro" id="IPR000757">
    <property type="entry name" value="Beta-glucanase-like"/>
</dbReference>
<organism evidence="10 11">
    <name type="scientific">Vibrio agarilyticus</name>
    <dbReference type="NCBI Taxonomy" id="2726741"/>
    <lineage>
        <taxon>Bacteria</taxon>
        <taxon>Pseudomonadati</taxon>
        <taxon>Pseudomonadota</taxon>
        <taxon>Gammaproteobacteria</taxon>
        <taxon>Vibrionales</taxon>
        <taxon>Vibrionaceae</taxon>
        <taxon>Vibrio</taxon>
    </lineage>
</organism>
<gene>
    <name evidence="10" type="ORF">HGP28_03935</name>
</gene>
<dbReference type="PANTHER" id="PTHR31062">
    <property type="entry name" value="XYLOGLUCAN ENDOTRANSGLUCOSYLASE/HYDROLASE PROTEIN 8-RELATED"/>
    <property type="match status" value="1"/>
</dbReference>
<dbReference type="PROSITE" id="PS51762">
    <property type="entry name" value="GH16_2"/>
    <property type="match status" value="1"/>
</dbReference>
<protein>
    <recommendedName>
        <fullName evidence="2">Beta-glucanase</fullName>
    </recommendedName>
    <alternativeName>
        <fullName evidence="7">1,3-1,4-beta-D-glucan 4-glucanohydrolase</fullName>
    </alternativeName>
    <alternativeName>
        <fullName evidence="6">Endo-beta-1,3-1,4 glucanase</fullName>
    </alternativeName>
    <alternativeName>
        <fullName evidence="5">Lichenase</fullName>
    </alternativeName>
</protein>
<dbReference type="PRINTS" id="PR00737">
    <property type="entry name" value="GLHYDRLASE16"/>
</dbReference>
<dbReference type="Proteomes" id="UP000535589">
    <property type="component" value="Unassembled WGS sequence"/>
</dbReference>
<dbReference type="Gene3D" id="2.60.120.200">
    <property type="match status" value="1"/>
</dbReference>
<evidence type="ECO:0000256" key="8">
    <source>
        <dbReference type="PIRSR" id="PIRSR608264-1"/>
    </source>
</evidence>
<evidence type="ECO:0000256" key="6">
    <source>
        <dbReference type="ARBA" id="ARBA00029771"/>
    </source>
</evidence>
<feature type="active site" description="Proton donor" evidence="8">
    <location>
        <position position="131"/>
    </location>
</feature>
<sequence>MPAMGVDAKSFADPLTKLDSENWWIADGWANGFPFLNRWSAESISFSEHGLAISLGPDGHQISNNERFQQGDAIDLVGGEYRTHGFYGYGCYEIEMKPVRAPGVVTSFFLFAGPYDKPKNGNGIHNEIDIEFLGSNTNMVQLNFWTDDDAYANSHETLVFLDFDASQAFHHYAIDWGPKAIEWFIDGRSVMKFDDSPYDPIPKVSSSRLRVMANVWATHPNISNWAGLYDQRNLQQHVAEYRNFRFTARKRCHF</sequence>
<dbReference type="InterPro" id="IPR044791">
    <property type="entry name" value="Beta-glucanase/XTH"/>
</dbReference>